<keyword evidence="2" id="KW-1185">Reference proteome</keyword>
<proteinExistence type="predicted"/>
<organism evidence="1 2">
    <name type="scientific">Caenorhabditis angaria</name>
    <dbReference type="NCBI Taxonomy" id="860376"/>
    <lineage>
        <taxon>Eukaryota</taxon>
        <taxon>Metazoa</taxon>
        <taxon>Ecdysozoa</taxon>
        <taxon>Nematoda</taxon>
        <taxon>Chromadorea</taxon>
        <taxon>Rhabditida</taxon>
        <taxon>Rhabditina</taxon>
        <taxon>Rhabditomorpha</taxon>
        <taxon>Rhabditoidea</taxon>
        <taxon>Rhabditidae</taxon>
        <taxon>Peloderinae</taxon>
        <taxon>Caenorhabditis</taxon>
    </lineage>
</organism>
<dbReference type="AlphaFoldDB" id="A0A9P1IK78"/>
<protein>
    <submittedName>
        <fullName evidence="1">Uncharacterized protein</fullName>
    </submittedName>
</protein>
<accession>A0A9P1IK78</accession>
<name>A0A9P1IK78_9PELO</name>
<reference evidence="1" key="1">
    <citation type="submission" date="2022-11" db="EMBL/GenBank/DDBJ databases">
        <authorList>
            <person name="Kikuchi T."/>
        </authorList>
    </citation>
    <scope>NUCLEOTIDE SEQUENCE</scope>
    <source>
        <strain evidence="1">PS1010</strain>
    </source>
</reference>
<evidence type="ECO:0000313" key="1">
    <source>
        <dbReference type="EMBL" id="CAI5446566.1"/>
    </source>
</evidence>
<dbReference type="EMBL" id="CANHGI010000003">
    <property type="protein sequence ID" value="CAI5446566.1"/>
    <property type="molecule type" value="Genomic_DNA"/>
</dbReference>
<dbReference type="Proteomes" id="UP001152747">
    <property type="component" value="Unassembled WGS sequence"/>
</dbReference>
<sequence length="510" mass="59873">MSSSFSEDSDENFSIVDEDEYRKNMGLERSKWKTLGGVDKLQKISKSIHALSQEFREKLAEIGDNSREQFPVFEDDEIEVEIRRNVKIQKTAAKFGQLLWPDFFAKLIEDSEEEDAVFEDWDVAHLKEYIENHPFLFKDWDRYYSPANREFHYYLFVKFLARFLRNNEDRIRFDKLNDILHKTQIFRHRGSLEIQEDLAGILLTNQIFFGVEEEDQQDVIILKSEAALENISLWEECAIDLVRGKDESENLDLSRKCVVFGKVVNFNRFKVGVKILKYFALLDPKTTYIFIELSKFAIKEADIAGIFEIGSTILCEVYRVGHINQNCNYICTNYRILCDTDQQFDDFPFCDFVEENETDEKLETQLENLKLQQQQPEVPEKTLNLKSIIDQSLEIGGEVSAFDIVSILEGYGFEYAEVLNFIREQPHFYEISDDGCNCRLRDKENVEKLVKMVEKMVENEGVETENIEIGLPEKDFHELWPIIADKFETTSENEKVFIRPKQKFVQGIFL</sequence>
<comment type="caution">
    <text evidence="1">The sequence shown here is derived from an EMBL/GenBank/DDBJ whole genome shotgun (WGS) entry which is preliminary data.</text>
</comment>
<gene>
    <name evidence="1" type="ORF">CAMP_LOCUS9203</name>
</gene>
<evidence type="ECO:0000313" key="2">
    <source>
        <dbReference type="Proteomes" id="UP001152747"/>
    </source>
</evidence>